<dbReference type="InterPro" id="IPR036163">
    <property type="entry name" value="HMA_dom_sf"/>
</dbReference>
<dbReference type="SUPFAM" id="SSF55008">
    <property type="entry name" value="HMA, heavy metal-associated domain"/>
    <property type="match status" value="1"/>
</dbReference>
<dbReference type="EMBL" id="LNQP01000008">
    <property type="protein sequence ID" value="KSU89185.1"/>
    <property type="molecule type" value="Genomic_DNA"/>
</dbReference>
<comment type="caution">
    <text evidence="2">The sequence shown here is derived from an EMBL/GenBank/DDBJ whole genome shotgun (WGS) entry which is preliminary data.</text>
</comment>
<evidence type="ECO:0000259" key="1">
    <source>
        <dbReference type="PROSITE" id="PS50846"/>
    </source>
</evidence>
<dbReference type="Pfam" id="PF00403">
    <property type="entry name" value="HMA"/>
    <property type="match status" value="1"/>
</dbReference>
<reference evidence="2 3" key="1">
    <citation type="submission" date="2015-11" db="EMBL/GenBank/DDBJ databases">
        <title>Bacillus caseinolyticus sp nov.</title>
        <authorList>
            <person name="Dastager S.G."/>
            <person name="Mawlankar R."/>
        </authorList>
    </citation>
    <scope>NUCLEOTIDE SEQUENCE [LARGE SCALE GENOMIC DNA]</scope>
    <source>
        <strain evidence="2 3">SGD-V-76</strain>
    </source>
</reference>
<dbReference type="RefSeq" id="WP_062686372.1">
    <property type="nucleotide sequence ID" value="NZ_KQ758630.1"/>
</dbReference>
<dbReference type="PROSITE" id="PS50846">
    <property type="entry name" value="HMA_2"/>
    <property type="match status" value="1"/>
</dbReference>
<evidence type="ECO:0000313" key="2">
    <source>
        <dbReference type="EMBL" id="KSU89185.1"/>
    </source>
</evidence>
<dbReference type="GO" id="GO:0046872">
    <property type="term" value="F:metal ion binding"/>
    <property type="evidence" value="ECO:0007669"/>
    <property type="project" value="InterPro"/>
</dbReference>
<dbReference type="CDD" id="cd00371">
    <property type="entry name" value="HMA"/>
    <property type="match status" value="1"/>
</dbReference>
<dbReference type="InterPro" id="IPR006121">
    <property type="entry name" value="HMA_dom"/>
</dbReference>
<dbReference type="AlphaFoldDB" id="A0A0V8JQE0"/>
<dbReference type="PROSITE" id="PS51257">
    <property type="entry name" value="PROKAR_LIPOPROTEIN"/>
    <property type="match status" value="1"/>
</dbReference>
<keyword evidence="3" id="KW-1185">Reference proteome</keyword>
<dbReference type="Proteomes" id="UP000053681">
    <property type="component" value="Unassembled WGS sequence"/>
</dbReference>
<protein>
    <recommendedName>
        <fullName evidence="1">HMA domain-containing protein</fullName>
    </recommendedName>
</protein>
<feature type="domain" description="HMA" evidence="1">
    <location>
        <begin position="36"/>
        <end position="104"/>
    </location>
</feature>
<gene>
    <name evidence="2" type="ORF">AS180_03395</name>
</gene>
<dbReference type="Gene3D" id="3.30.70.100">
    <property type="match status" value="1"/>
</dbReference>
<organism evidence="2 3">
    <name type="scientific">Priestia veravalensis</name>
    <dbReference type="NCBI Taxonomy" id="1414648"/>
    <lineage>
        <taxon>Bacteria</taxon>
        <taxon>Bacillati</taxon>
        <taxon>Bacillota</taxon>
        <taxon>Bacilli</taxon>
        <taxon>Bacillales</taxon>
        <taxon>Bacillaceae</taxon>
        <taxon>Priestia</taxon>
    </lineage>
</organism>
<sequence>MRVQQVLAIILLLFLLFLSACSNEKEIQTITSNNSNSVSFTVTDMYCASCPFVVESAINKVDGVNNVIIETKGTEGTVTVSYDDVKTDIKIIQESVLDLGYGVK</sequence>
<accession>A0A0V8JQE0</accession>
<proteinExistence type="predicted"/>
<name>A0A0V8JQE0_9BACI</name>
<evidence type="ECO:0000313" key="3">
    <source>
        <dbReference type="Proteomes" id="UP000053681"/>
    </source>
</evidence>